<dbReference type="InterPro" id="IPR011701">
    <property type="entry name" value="MFS"/>
</dbReference>
<dbReference type="CDD" id="cd17321">
    <property type="entry name" value="MFS_MMR_MDR_like"/>
    <property type="match status" value="1"/>
</dbReference>
<feature type="transmembrane region" description="Helical" evidence="5">
    <location>
        <begin position="207"/>
        <end position="224"/>
    </location>
</feature>
<evidence type="ECO:0000259" key="6">
    <source>
        <dbReference type="PROSITE" id="PS50850"/>
    </source>
</evidence>
<gene>
    <name evidence="7" type="ordered locus">PA14_47900</name>
</gene>
<evidence type="ECO:0000256" key="1">
    <source>
        <dbReference type="ARBA" id="ARBA00004141"/>
    </source>
</evidence>
<evidence type="ECO:0000256" key="3">
    <source>
        <dbReference type="ARBA" id="ARBA00022989"/>
    </source>
</evidence>
<sequence>MPSTVSSSRLGLAGLCILLAGQLLPMIDFSIVNVALDALAHSLGASETELELIVAVYGVAFAVCLAMGGRLGDNYGRRRLFDLGVALFAVASLLCGLAGSVWLLLVARALQGVGAALIVPQILATLHVSLSGHAHSRALAAYGAIGGLAFVVGQVLGGFLVSADIGGLGWRSVFLINLPICLGILLCSRRWVPETRAEHAARVDAPGTLLLAALILCLLLPLALGPSLHWSWPCALLLAAAVPLLAWLWRTELRQERRQAWPLLPPSLLRLPSIRFGLLLAILFFACWSGFMFALALALQAGAGLSPVQAGNAFIALGASYFVSALLTARVAARIGPVRLLLLGCVIQMCGLLGLMLTLQRVWPQPGILNLAPATLVIGFGQAFIVSSFFRIGLSEVPTAQAGAGSAMLATVQQASLGLGSALLGAVFAHRLERHGDYLEATQTTLAVEFVLMTLLLGATCLFYLRRVRTVPLRCDSPGN</sequence>
<dbReference type="PANTHER" id="PTHR42718:SF39">
    <property type="entry name" value="ACTINORHODIN TRANSPORTER-RELATED"/>
    <property type="match status" value="1"/>
</dbReference>
<dbReference type="Proteomes" id="UP000000653">
    <property type="component" value="Chromosome"/>
</dbReference>
<protein>
    <submittedName>
        <fullName evidence="7">Putative MFS transporter</fullName>
    </submittedName>
</protein>
<comment type="subcellular location">
    <subcellularLocation>
        <location evidence="1">Membrane</location>
        <topology evidence="1">Multi-pass membrane protein</topology>
    </subcellularLocation>
</comment>
<feature type="transmembrane region" description="Helical" evidence="5">
    <location>
        <begin position="140"/>
        <end position="162"/>
    </location>
</feature>
<dbReference type="RefSeq" id="WP_003110835.1">
    <property type="nucleotide sequence ID" value="NC_008463.1"/>
</dbReference>
<dbReference type="AlphaFoldDB" id="A0A0H2Z824"/>
<dbReference type="PROSITE" id="PS50850">
    <property type="entry name" value="MFS"/>
    <property type="match status" value="1"/>
</dbReference>
<feature type="transmembrane region" description="Helical" evidence="5">
    <location>
        <begin position="406"/>
        <end position="429"/>
    </location>
</feature>
<feature type="transmembrane region" description="Helical" evidence="5">
    <location>
        <begin position="276"/>
        <end position="301"/>
    </location>
</feature>
<dbReference type="EMBL" id="CP000438">
    <property type="protein sequence ID" value="ABJ10450.1"/>
    <property type="molecule type" value="Genomic_DNA"/>
</dbReference>
<dbReference type="SUPFAM" id="SSF103473">
    <property type="entry name" value="MFS general substrate transporter"/>
    <property type="match status" value="2"/>
</dbReference>
<reference evidence="7 8" key="1">
    <citation type="journal article" date="2006" name="Genome Biol.">
        <title>Genomic analysis reveals that Pseudomonas aeruginosa virulence is combinatorial.</title>
        <authorList>
            <person name="Lee D.G."/>
            <person name="Urbach J.M."/>
            <person name="Wu G."/>
            <person name="Liberati N.T."/>
            <person name="Feinbaum R.L."/>
            <person name="Miyata S."/>
            <person name="Diggins L.T."/>
            <person name="He J."/>
            <person name="Saucier M."/>
            <person name="Deziel E."/>
            <person name="Friedman L."/>
            <person name="Li L."/>
            <person name="Grills G."/>
            <person name="Montgomery K."/>
            <person name="Kucherlapati R."/>
            <person name="Rahme L.G."/>
            <person name="Ausubel F.M."/>
        </authorList>
    </citation>
    <scope>NUCLEOTIDE SEQUENCE [LARGE SCALE GENOMIC DNA]</scope>
    <source>
        <strain evidence="7 8">UCBPP-PA14</strain>
    </source>
</reference>
<feature type="transmembrane region" description="Helical" evidence="5">
    <location>
        <begin position="109"/>
        <end position="128"/>
    </location>
</feature>
<dbReference type="InterPro" id="IPR020846">
    <property type="entry name" value="MFS_dom"/>
</dbReference>
<dbReference type="Gene3D" id="1.20.1720.10">
    <property type="entry name" value="Multidrug resistance protein D"/>
    <property type="match status" value="1"/>
</dbReference>
<dbReference type="PANTHER" id="PTHR42718">
    <property type="entry name" value="MAJOR FACILITATOR SUPERFAMILY MULTIDRUG TRANSPORTER MFSC"/>
    <property type="match status" value="1"/>
</dbReference>
<name>A0A0H2Z824_PSEAB</name>
<dbReference type="HOGENOM" id="CLU_000960_28_2_6"/>
<keyword evidence="2 5" id="KW-0812">Transmembrane</keyword>
<dbReference type="BioCyc" id="PAER208963:G1G74-4024-MONOMER"/>
<dbReference type="KEGG" id="pau:PA14_47900"/>
<dbReference type="GO" id="GO:0022857">
    <property type="term" value="F:transmembrane transporter activity"/>
    <property type="evidence" value="ECO:0007669"/>
    <property type="project" value="InterPro"/>
</dbReference>
<evidence type="ECO:0000256" key="4">
    <source>
        <dbReference type="ARBA" id="ARBA00023136"/>
    </source>
</evidence>
<keyword evidence="4 5" id="KW-0472">Membrane</keyword>
<feature type="transmembrane region" description="Helical" evidence="5">
    <location>
        <begin position="168"/>
        <end position="187"/>
    </location>
</feature>
<feature type="domain" description="Major facilitator superfamily (MFS) profile" evidence="6">
    <location>
        <begin position="14"/>
        <end position="469"/>
    </location>
</feature>
<feature type="transmembrane region" description="Helical" evidence="5">
    <location>
        <begin position="83"/>
        <end position="103"/>
    </location>
</feature>
<evidence type="ECO:0000256" key="5">
    <source>
        <dbReference type="SAM" id="Phobius"/>
    </source>
</evidence>
<keyword evidence="3 5" id="KW-1133">Transmembrane helix</keyword>
<feature type="transmembrane region" description="Helical" evidence="5">
    <location>
        <begin position="441"/>
        <end position="465"/>
    </location>
</feature>
<feature type="transmembrane region" description="Helical" evidence="5">
    <location>
        <begin position="230"/>
        <end position="249"/>
    </location>
</feature>
<proteinExistence type="predicted"/>
<feature type="transmembrane region" description="Helical" evidence="5">
    <location>
        <begin position="313"/>
        <end position="333"/>
    </location>
</feature>
<evidence type="ECO:0000256" key="2">
    <source>
        <dbReference type="ARBA" id="ARBA00022692"/>
    </source>
</evidence>
<feature type="transmembrane region" description="Helical" evidence="5">
    <location>
        <begin position="340"/>
        <end position="359"/>
    </location>
</feature>
<dbReference type="GO" id="GO:0016020">
    <property type="term" value="C:membrane"/>
    <property type="evidence" value="ECO:0007669"/>
    <property type="project" value="UniProtKB-SubCell"/>
</dbReference>
<feature type="transmembrane region" description="Helical" evidence="5">
    <location>
        <begin position="371"/>
        <end position="394"/>
    </location>
</feature>
<dbReference type="InterPro" id="IPR036259">
    <property type="entry name" value="MFS_trans_sf"/>
</dbReference>
<evidence type="ECO:0000313" key="7">
    <source>
        <dbReference type="EMBL" id="ABJ10450.1"/>
    </source>
</evidence>
<feature type="transmembrane region" description="Helical" evidence="5">
    <location>
        <begin position="52"/>
        <end position="71"/>
    </location>
</feature>
<accession>A0A0H2Z824</accession>
<dbReference type="Pfam" id="PF07690">
    <property type="entry name" value="MFS_1"/>
    <property type="match status" value="1"/>
</dbReference>
<organism evidence="7 8">
    <name type="scientific">Pseudomonas aeruginosa (strain UCBPP-PA14)</name>
    <dbReference type="NCBI Taxonomy" id="208963"/>
    <lineage>
        <taxon>Bacteria</taxon>
        <taxon>Pseudomonadati</taxon>
        <taxon>Pseudomonadota</taxon>
        <taxon>Gammaproteobacteria</taxon>
        <taxon>Pseudomonadales</taxon>
        <taxon>Pseudomonadaceae</taxon>
        <taxon>Pseudomonas</taxon>
    </lineage>
</organism>
<dbReference type="Gene3D" id="1.20.1250.20">
    <property type="entry name" value="MFS general substrate transporter like domains"/>
    <property type="match status" value="1"/>
</dbReference>
<evidence type="ECO:0000313" key="8">
    <source>
        <dbReference type="Proteomes" id="UP000000653"/>
    </source>
</evidence>